<dbReference type="Pfam" id="PF02458">
    <property type="entry name" value="Transferase"/>
    <property type="match status" value="1"/>
</dbReference>
<dbReference type="InterPro" id="IPR050317">
    <property type="entry name" value="Plant_Fungal_Acyltransferase"/>
</dbReference>
<proteinExistence type="inferred from homology"/>
<dbReference type="AlphaFoldDB" id="A0A2G5CDY5"/>
<sequence>MLHAFKPPMPSNEILKNALSKVLIHFPHLVGRLTRDEGERQCIILNNAGIRLIETYVPITLVDQMISFASLSNDVSHLHPPIQGIDEILQIQLNRYVCGGLVIGSTGHHRVADGHSWNNFYIAWSRLVRGLEIDPPPYHDRGAIMIPRDKPRVEFDHRSMDFLLTTTPMTQPVFYPIEKLFTHFPIDFINKVKAKVAQENFTPNQNYSTFECLLAHVWKKVSQARGLNLEQFTQITVGVNGRGRTEPPVPMEYFGNFVLDALPRLKIGEVIMESHAYVAKTIHDAISNIDGKYFQSFADFKELCKRNGEELEKIMPAIGNILCPNIEANNWLRFNFHDLDFGGGPCAFFYPNVPIEGVLIFLPSNKEGGGIDLVMSLLPEHAQLFKQICYSLN</sequence>
<dbReference type="PANTHER" id="PTHR31642">
    <property type="entry name" value="TRICHOTHECENE 3-O-ACETYLTRANSFERASE"/>
    <property type="match status" value="1"/>
</dbReference>
<dbReference type="GO" id="GO:0016747">
    <property type="term" value="F:acyltransferase activity, transferring groups other than amino-acyl groups"/>
    <property type="evidence" value="ECO:0007669"/>
    <property type="project" value="TreeGrafter"/>
</dbReference>
<protein>
    <submittedName>
        <fullName evidence="2">Uncharacterized protein</fullName>
    </submittedName>
</protein>
<dbReference type="InterPro" id="IPR023213">
    <property type="entry name" value="CAT-like_dom_sf"/>
</dbReference>
<name>A0A2G5CDY5_AQUCA</name>
<dbReference type="Gene3D" id="3.30.559.10">
    <property type="entry name" value="Chloramphenicol acetyltransferase-like domain"/>
    <property type="match status" value="2"/>
</dbReference>
<organism evidence="2 3">
    <name type="scientific">Aquilegia coerulea</name>
    <name type="common">Rocky mountain columbine</name>
    <dbReference type="NCBI Taxonomy" id="218851"/>
    <lineage>
        <taxon>Eukaryota</taxon>
        <taxon>Viridiplantae</taxon>
        <taxon>Streptophyta</taxon>
        <taxon>Embryophyta</taxon>
        <taxon>Tracheophyta</taxon>
        <taxon>Spermatophyta</taxon>
        <taxon>Magnoliopsida</taxon>
        <taxon>Ranunculales</taxon>
        <taxon>Ranunculaceae</taxon>
        <taxon>Thalictroideae</taxon>
        <taxon>Aquilegia</taxon>
    </lineage>
</organism>
<keyword evidence="3" id="KW-1185">Reference proteome</keyword>
<dbReference type="OrthoDB" id="671439at2759"/>
<comment type="similarity">
    <text evidence="1">Belongs to the plant acyltransferase family.</text>
</comment>
<dbReference type="InParanoid" id="A0A2G5CDY5"/>
<evidence type="ECO:0000313" key="3">
    <source>
        <dbReference type="Proteomes" id="UP000230069"/>
    </source>
</evidence>
<accession>A0A2G5CDY5</accession>
<gene>
    <name evidence="2" type="ORF">AQUCO_06000085v1</name>
</gene>
<evidence type="ECO:0000256" key="1">
    <source>
        <dbReference type="ARBA" id="ARBA00009861"/>
    </source>
</evidence>
<evidence type="ECO:0000313" key="2">
    <source>
        <dbReference type="EMBL" id="PIA29482.1"/>
    </source>
</evidence>
<dbReference type="STRING" id="218851.A0A2G5CDY5"/>
<dbReference type="EMBL" id="KZ305077">
    <property type="protein sequence ID" value="PIA29482.1"/>
    <property type="molecule type" value="Genomic_DNA"/>
</dbReference>
<dbReference type="PANTHER" id="PTHR31642:SF278">
    <property type="entry name" value="TRYPTAMINE HYDROXYCINNAMOYLTRANSFERASE 1"/>
    <property type="match status" value="1"/>
</dbReference>
<dbReference type="Proteomes" id="UP000230069">
    <property type="component" value="Unassembled WGS sequence"/>
</dbReference>
<reference evidence="2 3" key="1">
    <citation type="submission" date="2017-09" db="EMBL/GenBank/DDBJ databases">
        <title>WGS assembly of Aquilegia coerulea Goldsmith.</title>
        <authorList>
            <person name="Hodges S."/>
            <person name="Kramer E."/>
            <person name="Nordborg M."/>
            <person name="Tomkins J."/>
            <person name="Borevitz J."/>
            <person name="Derieg N."/>
            <person name="Yan J."/>
            <person name="Mihaltcheva S."/>
            <person name="Hayes R.D."/>
            <person name="Rokhsar D."/>
        </authorList>
    </citation>
    <scope>NUCLEOTIDE SEQUENCE [LARGE SCALE GENOMIC DNA]</scope>
    <source>
        <strain evidence="3">cv. Goldsmith</strain>
    </source>
</reference>